<evidence type="ECO:0000313" key="1">
    <source>
        <dbReference type="EMBL" id="AJQ20936.1"/>
    </source>
</evidence>
<dbReference type="EMBL" id="KP797973">
    <property type="protein sequence ID" value="AJQ20936.1"/>
    <property type="molecule type" value="Genomic_DNA"/>
</dbReference>
<dbReference type="RefSeq" id="YP_009140294.1">
    <property type="nucleotide sequence ID" value="NC_027119.1"/>
</dbReference>
<organism evidence="1 2">
    <name type="scientific">Salmonella phage Det7</name>
    <dbReference type="NCBI Taxonomy" id="454798"/>
    <lineage>
        <taxon>Viruses</taxon>
        <taxon>Duplodnaviria</taxon>
        <taxon>Heunggongvirae</taxon>
        <taxon>Uroviricota</taxon>
        <taxon>Caudoviricetes</taxon>
        <taxon>Pantevenvirales</taxon>
        <taxon>Ackermannviridae</taxon>
        <taxon>Cvivirinae</taxon>
        <taxon>Kuttervirus</taxon>
        <taxon>Kuttervirus Det7</taxon>
    </lineage>
</organism>
<reference evidence="1 2" key="1">
    <citation type="journal article" date="2015" name="Genome Announc.">
        <title>Genome Sequence of Salmonella enterica Phage Det7.</title>
        <authorList>
            <person name="Casjens S.R."/>
            <person name="Jacobs-Sera D."/>
            <person name="Hatfull G.F."/>
            <person name="Hendrix R.W."/>
        </authorList>
    </citation>
    <scope>NUCLEOTIDE SEQUENCE [LARGE SCALE GENOMIC DNA]</scope>
</reference>
<keyword evidence="2" id="KW-1185">Reference proteome</keyword>
<dbReference type="KEGG" id="vg:24366662"/>
<protein>
    <submittedName>
        <fullName evidence="1">Uncharacterized protein</fullName>
    </submittedName>
</protein>
<accession>A0A0C5PQL3</accession>
<evidence type="ECO:0000313" key="2">
    <source>
        <dbReference type="Proteomes" id="UP000032405"/>
    </source>
</evidence>
<gene>
    <name evidence="1" type="primary">117</name>
    <name evidence="1" type="ORF">DET7_117</name>
</gene>
<proteinExistence type="predicted"/>
<sequence>MKAKTFSIPIDNIGRVKERLAKLERTANRLNLEFPLVEFSEPYKTQHRDSITGEKFYRWWQDCTLTGEGIDRPVSYGGWSIIGQFNHQYPKVILNKLSDDIHPNFVQRFEAENVSWCEHCNKSVRRHNTYVVRNEQSGAQMLVGSSCMHHYVPHQKSLDAVMSYYMSIHEMFTPDEDDPEGIYRVNEPDYVDTEGYLCKCFQVLLSGLSIKSDDFGRVLGHISSGTRPEKGSDVEIFYNKAIKAREDAQSEMYHMMLFIAALSENNDFNVRLKRMCEPGYHLVKDSTTVRWGAAKYYEYIHTPRQTRTVSNWVGEVGEMLEVQVKFEARIFLYSSDYGDTYLYTFKTKEGNTITWKTSYMETEFLEGDMIIRGRVKELTEFKGIKQTQITRAKLRKL</sequence>
<dbReference type="Proteomes" id="UP000032405">
    <property type="component" value="Segment"/>
</dbReference>
<dbReference type="GeneID" id="24366662"/>
<name>A0A0C5PQL3_9CAUD</name>